<evidence type="ECO:0000313" key="1">
    <source>
        <dbReference type="EMBL" id="RPD66036.1"/>
    </source>
</evidence>
<reference evidence="1" key="1">
    <citation type="journal article" date="2018" name="Genome Biol. Evol.">
        <title>Genomics and development of Lentinus tigrinus, a white-rot wood-decaying mushroom with dimorphic fruiting bodies.</title>
        <authorList>
            <person name="Wu B."/>
            <person name="Xu Z."/>
            <person name="Knudson A."/>
            <person name="Carlson A."/>
            <person name="Chen N."/>
            <person name="Kovaka S."/>
            <person name="LaButti K."/>
            <person name="Lipzen A."/>
            <person name="Pennachio C."/>
            <person name="Riley R."/>
            <person name="Schakwitz W."/>
            <person name="Umezawa K."/>
            <person name="Ohm R.A."/>
            <person name="Grigoriev I.V."/>
            <person name="Nagy L.G."/>
            <person name="Gibbons J."/>
            <person name="Hibbett D."/>
        </authorList>
    </citation>
    <scope>NUCLEOTIDE SEQUENCE [LARGE SCALE GENOMIC DNA]</scope>
    <source>
        <strain evidence="1">ALCF2SS1-6</strain>
    </source>
</reference>
<dbReference type="OrthoDB" id="2579508at2759"/>
<evidence type="ECO:0000313" key="2">
    <source>
        <dbReference type="Proteomes" id="UP000313359"/>
    </source>
</evidence>
<gene>
    <name evidence="1" type="ORF">L227DRAFT_569970</name>
</gene>
<accession>A0A5C2SZM5</accession>
<proteinExistence type="predicted"/>
<name>A0A5C2SZM5_9APHY</name>
<organism evidence="1 2">
    <name type="scientific">Lentinus tigrinus ALCF2SS1-6</name>
    <dbReference type="NCBI Taxonomy" id="1328759"/>
    <lineage>
        <taxon>Eukaryota</taxon>
        <taxon>Fungi</taxon>
        <taxon>Dikarya</taxon>
        <taxon>Basidiomycota</taxon>
        <taxon>Agaricomycotina</taxon>
        <taxon>Agaricomycetes</taxon>
        <taxon>Polyporales</taxon>
        <taxon>Polyporaceae</taxon>
        <taxon>Lentinus</taxon>
    </lineage>
</organism>
<protein>
    <submittedName>
        <fullName evidence="1">Uncharacterized protein</fullName>
    </submittedName>
</protein>
<keyword evidence="2" id="KW-1185">Reference proteome</keyword>
<sequence>MAEVLYNTAGALLSYLPYIISTPTAPGPSSASSPPPPPAPPYAHHNLQHYLSTAVIPNMKLASTVPSVFETGSKSPADYLKIHHESYRELQSMQKIDDFRALVRNFSARVLPATPTDGQERYPDITVPAPGYDVLPRHEDAPNKLQTVVDWVKSFPIRTIHRIMQLVFPAMLKYDMTVEQDHDGALIQWIKWAIDADTVTESADMTRPAMTVFVQAPWIVSKKDLEAFVTTSVFPKKSLAIVPYRDVQRRWGKVYDICSRNRSHYFVLTTYWGWVFGAFSEEYTRAWVSEVIPSQSQDPTVLQCLFYWFASALDCPKSWKIPMVSDEISWPPSTFRSVCPIRSDGQLDDKVLGALSSWP</sequence>
<dbReference type="AlphaFoldDB" id="A0A5C2SZM5"/>
<dbReference type="EMBL" id="ML122251">
    <property type="protein sequence ID" value="RPD66036.1"/>
    <property type="molecule type" value="Genomic_DNA"/>
</dbReference>
<dbReference type="Proteomes" id="UP000313359">
    <property type="component" value="Unassembled WGS sequence"/>
</dbReference>